<evidence type="ECO:0000256" key="4">
    <source>
        <dbReference type="ARBA" id="ARBA00023136"/>
    </source>
</evidence>
<accession>A0A9J5ZIL6</accession>
<dbReference type="GO" id="GO:0044183">
    <property type="term" value="F:protein folding chaperone"/>
    <property type="evidence" value="ECO:0007669"/>
    <property type="project" value="InterPro"/>
</dbReference>
<evidence type="ECO:0000313" key="7">
    <source>
        <dbReference type="Proteomes" id="UP000824120"/>
    </source>
</evidence>
<keyword evidence="4 5" id="KW-0472">Membrane</keyword>
<dbReference type="AlphaFoldDB" id="A0A9J5ZIL6"/>
<name>A0A9J5ZIL6_SOLCO</name>
<sequence>MVKPYKASLVGPQDFPIDYYGFIAVIFGVFGAMLSDTRFVRGLAILSQVLMALILTNTIKIITVRLKNEEDQKVVEMADH</sequence>
<dbReference type="InterPro" id="IPR005351">
    <property type="entry name" value="ASTER"/>
</dbReference>
<dbReference type="GO" id="GO:0045048">
    <property type="term" value="P:protein insertion into ER membrane"/>
    <property type="evidence" value="ECO:0007669"/>
    <property type="project" value="InterPro"/>
</dbReference>
<evidence type="ECO:0000256" key="3">
    <source>
        <dbReference type="ARBA" id="ARBA00022989"/>
    </source>
</evidence>
<dbReference type="Pfam" id="PF03669">
    <property type="entry name" value="ASTER"/>
    <property type="match status" value="1"/>
</dbReference>
<keyword evidence="7" id="KW-1185">Reference proteome</keyword>
<feature type="transmembrane region" description="Helical" evidence="5">
    <location>
        <begin position="17"/>
        <end position="35"/>
    </location>
</feature>
<proteinExistence type="predicted"/>
<evidence type="ECO:0000256" key="2">
    <source>
        <dbReference type="ARBA" id="ARBA00022692"/>
    </source>
</evidence>
<evidence type="ECO:0000256" key="5">
    <source>
        <dbReference type="SAM" id="Phobius"/>
    </source>
</evidence>
<comment type="subcellular location">
    <subcellularLocation>
        <location evidence="1">Membrane</location>
    </subcellularLocation>
</comment>
<dbReference type="Proteomes" id="UP000824120">
    <property type="component" value="Chromosome 4"/>
</dbReference>
<dbReference type="EMBL" id="JACXVP010000004">
    <property type="protein sequence ID" value="KAG5611911.1"/>
    <property type="molecule type" value="Genomic_DNA"/>
</dbReference>
<organism evidence="6 7">
    <name type="scientific">Solanum commersonii</name>
    <name type="common">Commerson's wild potato</name>
    <name type="synonym">Commerson's nightshade</name>
    <dbReference type="NCBI Taxonomy" id="4109"/>
    <lineage>
        <taxon>Eukaryota</taxon>
        <taxon>Viridiplantae</taxon>
        <taxon>Streptophyta</taxon>
        <taxon>Embryophyta</taxon>
        <taxon>Tracheophyta</taxon>
        <taxon>Spermatophyta</taxon>
        <taxon>Magnoliopsida</taxon>
        <taxon>eudicotyledons</taxon>
        <taxon>Gunneridae</taxon>
        <taxon>Pentapetalae</taxon>
        <taxon>asterids</taxon>
        <taxon>lamiids</taxon>
        <taxon>Solanales</taxon>
        <taxon>Solanaceae</taxon>
        <taxon>Solanoideae</taxon>
        <taxon>Solaneae</taxon>
        <taxon>Solanum</taxon>
    </lineage>
</organism>
<keyword evidence="3 5" id="KW-1133">Transmembrane helix</keyword>
<reference evidence="6 7" key="1">
    <citation type="submission" date="2020-09" db="EMBL/GenBank/DDBJ databases">
        <title>De no assembly of potato wild relative species, Solanum commersonii.</title>
        <authorList>
            <person name="Cho K."/>
        </authorList>
    </citation>
    <scope>NUCLEOTIDE SEQUENCE [LARGE SCALE GENOMIC DNA]</scope>
    <source>
        <strain evidence="6">LZ3.2</strain>
        <tissue evidence="6">Leaf</tissue>
    </source>
</reference>
<protein>
    <submittedName>
        <fullName evidence="6">Uncharacterized protein</fullName>
    </submittedName>
</protein>
<keyword evidence="2 5" id="KW-0812">Transmembrane</keyword>
<gene>
    <name evidence="6" type="ORF">H5410_023192</name>
</gene>
<dbReference type="OrthoDB" id="284718at2759"/>
<evidence type="ECO:0000256" key="1">
    <source>
        <dbReference type="ARBA" id="ARBA00004370"/>
    </source>
</evidence>
<evidence type="ECO:0000313" key="6">
    <source>
        <dbReference type="EMBL" id="KAG5611911.1"/>
    </source>
</evidence>
<feature type="transmembrane region" description="Helical" evidence="5">
    <location>
        <begin position="42"/>
        <end position="62"/>
    </location>
</feature>
<comment type="caution">
    <text evidence="6">The sequence shown here is derived from an EMBL/GenBank/DDBJ whole genome shotgun (WGS) entry which is preliminary data.</text>
</comment>
<dbReference type="GO" id="GO:0005789">
    <property type="term" value="C:endoplasmic reticulum membrane"/>
    <property type="evidence" value="ECO:0007669"/>
    <property type="project" value="InterPro"/>
</dbReference>